<evidence type="ECO:0000313" key="2">
    <source>
        <dbReference type="EMBL" id="AIF09914.1"/>
    </source>
</evidence>
<organism evidence="2">
    <name type="scientific">uncultured marine group II/III euryarchaeote KM3_41_F08</name>
    <dbReference type="NCBI Taxonomy" id="1456446"/>
    <lineage>
        <taxon>Archaea</taxon>
        <taxon>Methanobacteriati</taxon>
        <taxon>Methanobacteriota</taxon>
        <taxon>environmental samples</taxon>
    </lineage>
</organism>
<accession>A0A075H1F4</accession>
<protein>
    <submittedName>
        <fullName evidence="2">Uncharacterized protein</fullName>
    </submittedName>
</protein>
<dbReference type="EMBL" id="KF900876">
    <property type="protein sequence ID" value="AIF09914.1"/>
    <property type="molecule type" value="Genomic_DNA"/>
</dbReference>
<feature type="compositionally biased region" description="Polar residues" evidence="1">
    <location>
        <begin position="1"/>
        <end position="12"/>
    </location>
</feature>
<sequence>MRSAASNTSSIEEQACASATGRSTSSQTCLNRSRSSASSMVARLQPMSSTPRRVSEPSWASAEARFRAVWPPIPARRASGFSISRMRRTTSGRSGSM</sequence>
<proteinExistence type="predicted"/>
<feature type="region of interest" description="Disordered" evidence="1">
    <location>
        <begin position="1"/>
        <end position="58"/>
    </location>
</feature>
<reference evidence="2" key="1">
    <citation type="journal article" date="2014" name="Genome Biol. Evol.">
        <title>Pangenome evidence for extensive interdomain horizontal transfer affecting lineage core and shell genes in uncultured planktonic thaumarchaeota and euryarchaeota.</title>
        <authorList>
            <person name="Deschamps P."/>
            <person name="Zivanovic Y."/>
            <person name="Moreira D."/>
            <person name="Rodriguez-Valera F."/>
            <person name="Lopez-Garcia P."/>
        </authorList>
    </citation>
    <scope>NUCLEOTIDE SEQUENCE</scope>
</reference>
<evidence type="ECO:0000256" key="1">
    <source>
        <dbReference type="SAM" id="MobiDB-lite"/>
    </source>
</evidence>
<dbReference type="AlphaFoldDB" id="A0A075H1F4"/>
<feature type="compositionally biased region" description="Polar residues" evidence="1">
    <location>
        <begin position="20"/>
        <end position="31"/>
    </location>
</feature>
<feature type="region of interest" description="Disordered" evidence="1">
    <location>
        <begin position="77"/>
        <end position="97"/>
    </location>
</feature>
<name>A0A075H1F4_9EURY</name>